<protein>
    <recommendedName>
        <fullName evidence="5">Peptide-methionine (R)-S-oxide reductase</fullName>
        <ecNumber evidence="5">1.8.4.12</ecNumber>
    </recommendedName>
</protein>
<accession>A0A2T9Z7I0</accession>
<evidence type="ECO:0000256" key="2">
    <source>
        <dbReference type="ARBA" id="ARBA00022723"/>
    </source>
</evidence>
<sequence>MSIKKSVTEWRAILSPAQFKVLREKGTERAFSGEYNDHFAKEGTYNCAGCEAPLYKATSKFHSHCGWPSFFEALPGAITLRPDDSLFMKRTEIVCTNCGGHLGHLFENEGYKNPTNERHCINSISLKFQDS</sequence>
<feature type="domain" description="MsrB" evidence="6">
    <location>
        <begin position="7"/>
        <end position="131"/>
    </location>
</feature>
<organism evidence="7 8">
    <name type="scientific">Smittium megazygosporum</name>
    <dbReference type="NCBI Taxonomy" id="133381"/>
    <lineage>
        <taxon>Eukaryota</taxon>
        <taxon>Fungi</taxon>
        <taxon>Fungi incertae sedis</taxon>
        <taxon>Zoopagomycota</taxon>
        <taxon>Kickxellomycotina</taxon>
        <taxon>Harpellomycetes</taxon>
        <taxon>Harpellales</taxon>
        <taxon>Legeriomycetaceae</taxon>
        <taxon>Smittium</taxon>
    </lineage>
</organism>
<evidence type="ECO:0000313" key="8">
    <source>
        <dbReference type="Proteomes" id="UP000245609"/>
    </source>
</evidence>
<dbReference type="InterPro" id="IPR011057">
    <property type="entry name" value="Mss4-like_sf"/>
</dbReference>
<dbReference type="Proteomes" id="UP000245609">
    <property type="component" value="Unassembled WGS sequence"/>
</dbReference>
<dbReference type="GO" id="GO:0033743">
    <property type="term" value="F:peptide-methionine (R)-S-oxide reductase activity"/>
    <property type="evidence" value="ECO:0007669"/>
    <property type="project" value="UniProtKB-EC"/>
</dbReference>
<dbReference type="PANTHER" id="PTHR46081">
    <property type="entry name" value="PEPTIDE METHIONINE SULFOXIDE REDUCTASE 2"/>
    <property type="match status" value="1"/>
</dbReference>
<dbReference type="GO" id="GO:0006979">
    <property type="term" value="P:response to oxidative stress"/>
    <property type="evidence" value="ECO:0007669"/>
    <property type="project" value="InterPro"/>
</dbReference>
<dbReference type="STRING" id="133381.A0A2T9Z7I0"/>
<keyword evidence="3 5" id="KW-0862">Zinc</keyword>
<comment type="catalytic activity">
    <reaction evidence="5">
        <text>L-methionyl-[protein] + [thioredoxin]-disulfide + H2O = L-methionyl-(R)-S-oxide-[protein] + [thioredoxin]-dithiol</text>
        <dbReference type="Rhea" id="RHEA:24164"/>
        <dbReference type="Rhea" id="RHEA-COMP:10698"/>
        <dbReference type="Rhea" id="RHEA-COMP:10700"/>
        <dbReference type="Rhea" id="RHEA-COMP:12313"/>
        <dbReference type="Rhea" id="RHEA-COMP:12314"/>
        <dbReference type="ChEBI" id="CHEBI:15377"/>
        <dbReference type="ChEBI" id="CHEBI:16044"/>
        <dbReference type="ChEBI" id="CHEBI:29950"/>
        <dbReference type="ChEBI" id="CHEBI:45764"/>
        <dbReference type="ChEBI" id="CHEBI:50058"/>
        <dbReference type="EC" id="1.8.4.12"/>
    </reaction>
</comment>
<reference evidence="7 8" key="1">
    <citation type="journal article" date="2018" name="MBio">
        <title>Comparative Genomics Reveals the Core Gene Toolbox for the Fungus-Insect Symbiosis.</title>
        <authorList>
            <person name="Wang Y."/>
            <person name="Stata M."/>
            <person name="Wang W."/>
            <person name="Stajich J.E."/>
            <person name="White M.M."/>
            <person name="Moncalvo J.M."/>
        </authorList>
    </citation>
    <scope>NUCLEOTIDE SEQUENCE [LARGE SCALE GENOMIC DNA]</scope>
    <source>
        <strain evidence="7 8">SC-DP-2</strain>
    </source>
</reference>
<dbReference type="PROSITE" id="PS51790">
    <property type="entry name" value="MSRB"/>
    <property type="match status" value="1"/>
</dbReference>
<dbReference type="EC" id="1.8.4.12" evidence="5"/>
<dbReference type="EMBL" id="MBFS01001914">
    <property type="protein sequence ID" value="PVV00540.1"/>
    <property type="molecule type" value="Genomic_DNA"/>
</dbReference>
<dbReference type="GO" id="GO:0046872">
    <property type="term" value="F:metal ion binding"/>
    <property type="evidence" value="ECO:0007669"/>
    <property type="project" value="UniProtKB-KW"/>
</dbReference>
<keyword evidence="2 5" id="KW-0479">Metal-binding</keyword>
<dbReference type="Gene3D" id="2.170.150.20">
    <property type="entry name" value="Peptide methionine sulfoxide reductase"/>
    <property type="match status" value="1"/>
</dbReference>
<dbReference type="NCBIfam" id="TIGR00357">
    <property type="entry name" value="peptide-methionine (R)-S-oxide reductase MsrB"/>
    <property type="match status" value="1"/>
</dbReference>
<evidence type="ECO:0000313" key="7">
    <source>
        <dbReference type="EMBL" id="PVV00540.1"/>
    </source>
</evidence>
<dbReference type="PANTHER" id="PTHR46081:SF8">
    <property type="entry name" value="PEPTIDE METHIONINE SULFOXIDE REDUCTASE 2"/>
    <property type="match status" value="1"/>
</dbReference>
<comment type="similarity">
    <text evidence="1 5">Belongs to the MsrB Met sulfoxide reductase family.</text>
</comment>
<comment type="cofactor">
    <cofactor evidence="5">
        <name>Zn(2+)</name>
        <dbReference type="ChEBI" id="CHEBI:29105"/>
    </cofactor>
    <text evidence="5">Binds 1 zinc ion per subunit.</text>
</comment>
<keyword evidence="4 5" id="KW-0560">Oxidoreductase</keyword>
<evidence type="ECO:0000256" key="5">
    <source>
        <dbReference type="RuleBase" id="RU365044"/>
    </source>
</evidence>
<comment type="caution">
    <text evidence="7">The sequence shown here is derived from an EMBL/GenBank/DDBJ whole genome shotgun (WGS) entry which is preliminary data.</text>
</comment>
<evidence type="ECO:0000256" key="4">
    <source>
        <dbReference type="ARBA" id="ARBA00023002"/>
    </source>
</evidence>
<gene>
    <name evidence="7" type="ORF">BB560_005073</name>
</gene>
<dbReference type="AlphaFoldDB" id="A0A2T9Z7I0"/>
<dbReference type="InterPro" id="IPR028427">
    <property type="entry name" value="Met_Sox_Rdtase_MsrB"/>
</dbReference>
<dbReference type="Pfam" id="PF01641">
    <property type="entry name" value="SelR"/>
    <property type="match status" value="1"/>
</dbReference>
<keyword evidence="8" id="KW-1185">Reference proteome</keyword>
<evidence type="ECO:0000256" key="1">
    <source>
        <dbReference type="ARBA" id="ARBA00007174"/>
    </source>
</evidence>
<dbReference type="InterPro" id="IPR002579">
    <property type="entry name" value="Met_Sox_Rdtase_MsrB_dom"/>
</dbReference>
<name>A0A2T9Z7I0_9FUNG</name>
<proteinExistence type="inferred from homology"/>
<evidence type="ECO:0000259" key="6">
    <source>
        <dbReference type="PROSITE" id="PS51790"/>
    </source>
</evidence>
<evidence type="ECO:0000256" key="3">
    <source>
        <dbReference type="ARBA" id="ARBA00022833"/>
    </source>
</evidence>
<dbReference type="SUPFAM" id="SSF51316">
    <property type="entry name" value="Mss4-like"/>
    <property type="match status" value="1"/>
</dbReference>
<dbReference type="GO" id="GO:0030091">
    <property type="term" value="P:protein repair"/>
    <property type="evidence" value="ECO:0007669"/>
    <property type="project" value="InterPro"/>
</dbReference>
<dbReference type="OrthoDB" id="44061at2759"/>